<feature type="transmembrane region" description="Helical" evidence="5">
    <location>
        <begin position="257"/>
        <end position="279"/>
    </location>
</feature>
<feature type="domain" description="Major facilitator superfamily (MFS) profile" evidence="6">
    <location>
        <begin position="10"/>
        <end position="399"/>
    </location>
</feature>
<keyword evidence="8" id="KW-1185">Reference proteome</keyword>
<keyword evidence="4 5" id="KW-0472">Membrane</keyword>
<dbReference type="KEGG" id="aab:A4R43_01665"/>
<dbReference type="EMBL" id="CP015163">
    <property type="protein sequence ID" value="AXB41389.1"/>
    <property type="molecule type" value="Genomic_DNA"/>
</dbReference>
<dbReference type="InterPro" id="IPR036259">
    <property type="entry name" value="MFS_trans_sf"/>
</dbReference>
<dbReference type="AlphaFoldDB" id="A0A344L015"/>
<gene>
    <name evidence="7" type="ORF">A4R43_01665</name>
</gene>
<dbReference type="PANTHER" id="PTHR23508">
    <property type="entry name" value="CARBOXYLIC ACID TRANSPORTER PROTEIN HOMOLOG"/>
    <property type="match status" value="1"/>
</dbReference>
<comment type="subcellular location">
    <subcellularLocation>
        <location evidence="1">Cell membrane</location>
        <topology evidence="1">Multi-pass membrane protein</topology>
    </subcellularLocation>
</comment>
<name>A0A344L015_9PSEU</name>
<dbReference type="Proteomes" id="UP000250434">
    <property type="component" value="Chromosome"/>
</dbReference>
<keyword evidence="3 5" id="KW-1133">Transmembrane helix</keyword>
<evidence type="ECO:0000256" key="3">
    <source>
        <dbReference type="ARBA" id="ARBA00022989"/>
    </source>
</evidence>
<dbReference type="GO" id="GO:0046943">
    <property type="term" value="F:carboxylic acid transmembrane transporter activity"/>
    <property type="evidence" value="ECO:0007669"/>
    <property type="project" value="TreeGrafter"/>
</dbReference>
<dbReference type="PANTHER" id="PTHR23508:SF10">
    <property type="entry name" value="CARBOXYLIC ACID TRANSPORTER PROTEIN HOMOLOG"/>
    <property type="match status" value="1"/>
</dbReference>
<dbReference type="InterPro" id="IPR020846">
    <property type="entry name" value="MFS_dom"/>
</dbReference>
<dbReference type="Pfam" id="PF07690">
    <property type="entry name" value="MFS_1"/>
    <property type="match status" value="1"/>
</dbReference>
<feature type="transmembrane region" description="Helical" evidence="5">
    <location>
        <begin position="375"/>
        <end position="395"/>
    </location>
</feature>
<feature type="transmembrane region" description="Helical" evidence="5">
    <location>
        <begin position="46"/>
        <end position="68"/>
    </location>
</feature>
<dbReference type="SUPFAM" id="SSF103473">
    <property type="entry name" value="MFS general substrate transporter"/>
    <property type="match status" value="1"/>
</dbReference>
<dbReference type="Gene3D" id="1.20.1250.20">
    <property type="entry name" value="MFS general substrate transporter like domains"/>
    <property type="match status" value="1"/>
</dbReference>
<feature type="transmembrane region" description="Helical" evidence="5">
    <location>
        <begin position="211"/>
        <end position="237"/>
    </location>
</feature>
<dbReference type="PROSITE" id="PS50850">
    <property type="entry name" value="MFS"/>
    <property type="match status" value="1"/>
</dbReference>
<dbReference type="GO" id="GO:0005886">
    <property type="term" value="C:plasma membrane"/>
    <property type="evidence" value="ECO:0007669"/>
    <property type="project" value="UniProtKB-SubCell"/>
</dbReference>
<feature type="transmembrane region" description="Helical" evidence="5">
    <location>
        <begin position="134"/>
        <end position="153"/>
    </location>
</feature>
<evidence type="ECO:0000256" key="2">
    <source>
        <dbReference type="ARBA" id="ARBA00022692"/>
    </source>
</evidence>
<protein>
    <recommendedName>
        <fullName evidence="6">Major facilitator superfamily (MFS) profile domain-containing protein</fullName>
    </recommendedName>
</protein>
<dbReference type="InterPro" id="IPR011701">
    <property type="entry name" value="MFS"/>
</dbReference>
<feature type="transmembrane region" description="Helical" evidence="5">
    <location>
        <begin position="159"/>
        <end position="182"/>
    </location>
</feature>
<feature type="transmembrane region" description="Helical" evidence="5">
    <location>
        <begin position="309"/>
        <end position="333"/>
    </location>
</feature>
<evidence type="ECO:0000259" key="6">
    <source>
        <dbReference type="PROSITE" id="PS50850"/>
    </source>
</evidence>
<evidence type="ECO:0000313" key="8">
    <source>
        <dbReference type="Proteomes" id="UP000250434"/>
    </source>
</evidence>
<feature type="transmembrane region" description="Helical" evidence="5">
    <location>
        <begin position="100"/>
        <end position="122"/>
    </location>
</feature>
<dbReference type="OrthoDB" id="9109650at2"/>
<evidence type="ECO:0000256" key="4">
    <source>
        <dbReference type="ARBA" id="ARBA00023136"/>
    </source>
</evidence>
<evidence type="ECO:0000256" key="5">
    <source>
        <dbReference type="SAM" id="Phobius"/>
    </source>
</evidence>
<evidence type="ECO:0000256" key="1">
    <source>
        <dbReference type="ARBA" id="ARBA00004651"/>
    </source>
</evidence>
<proteinExistence type="predicted"/>
<feature type="transmembrane region" description="Helical" evidence="5">
    <location>
        <begin position="286"/>
        <end position="303"/>
    </location>
</feature>
<sequence length="416" mass="42588">MTSEKIRYGTIVLLFVTLVADGFDAVTMSMVVPTLSREWQLPAAAFTAPLVATNIGVVVGLVIANWFCQRLPRRTVICLATAVFTLGTLATVLAEDITVLTVIRALTGLGFGVVFPAATSLAADVVPPRRRETASVVVPLGLSFGSTVAGLVGSRLLALLGWTSVFWLAGLFGLVLIAVLWWRLPEVARTIPVPAAASGPRETKPSSVRGLFSRGLGVTTTTMWVFSILVFATMYTLESWLPTFMLDYGFTPEQAPLGSAVKGFGGLIGGVVLVVGTMLFGAGRMIVAFLGLAAVCLAVAGALPVGTTVLLALVGGMGAGLIGGCVAQVGVAAQVYNGDRRTTGIGWNMGIGRLGSIAGPAACGVLLAAGHGPRTLFLLMAGLIVVGLAMASVFVRRAGTTPDATSTGAAPAGISG</sequence>
<reference evidence="7 8" key="1">
    <citation type="submission" date="2016-04" db="EMBL/GenBank/DDBJ databases">
        <title>Complete genome sequence and analysis of deep-sea sediment isolate, Amycolatopsis sp. WP1.</title>
        <authorList>
            <person name="Wang H."/>
            <person name="Chen S."/>
            <person name="Wu Q."/>
        </authorList>
    </citation>
    <scope>NUCLEOTIDE SEQUENCE [LARGE SCALE GENOMIC DNA]</scope>
    <source>
        <strain evidence="7 8">WP1</strain>
    </source>
</reference>
<accession>A0A344L015</accession>
<keyword evidence="2 5" id="KW-0812">Transmembrane</keyword>
<feature type="transmembrane region" description="Helical" evidence="5">
    <location>
        <begin position="345"/>
        <end position="369"/>
    </location>
</feature>
<feature type="transmembrane region" description="Helical" evidence="5">
    <location>
        <begin position="75"/>
        <end position="94"/>
    </location>
</feature>
<organism evidence="7 8">
    <name type="scientific">Amycolatopsis albispora</name>
    <dbReference type="NCBI Taxonomy" id="1804986"/>
    <lineage>
        <taxon>Bacteria</taxon>
        <taxon>Bacillati</taxon>
        <taxon>Actinomycetota</taxon>
        <taxon>Actinomycetes</taxon>
        <taxon>Pseudonocardiales</taxon>
        <taxon>Pseudonocardiaceae</taxon>
        <taxon>Amycolatopsis</taxon>
    </lineage>
</organism>
<evidence type="ECO:0000313" key="7">
    <source>
        <dbReference type="EMBL" id="AXB41389.1"/>
    </source>
</evidence>